<feature type="compositionally biased region" description="Low complexity" evidence="1">
    <location>
        <begin position="273"/>
        <end position="288"/>
    </location>
</feature>
<evidence type="ECO:0000313" key="2">
    <source>
        <dbReference type="EMBL" id="KZT27693.1"/>
    </source>
</evidence>
<dbReference type="EMBL" id="KV425561">
    <property type="protein sequence ID" value="KZT27693.1"/>
    <property type="molecule type" value="Genomic_DNA"/>
</dbReference>
<feature type="compositionally biased region" description="Basic and acidic residues" evidence="1">
    <location>
        <begin position="106"/>
        <end position="115"/>
    </location>
</feature>
<evidence type="ECO:0000313" key="3">
    <source>
        <dbReference type="Proteomes" id="UP000076761"/>
    </source>
</evidence>
<feature type="compositionally biased region" description="Low complexity" evidence="1">
    <location>
        <begin position="238"/>
        <end position="256"/>
    </location>
</feature>
<dbReference type="AlphaFoldDB" id="A0A165U5Y4"/>
<protein>
    <submittedName>
        <fullName evidence="2">Uncharacterized protein</fullName>
    </submittedName>
</protein>
<feature type="compositionally biased region" description="Low complexity" evidence="1">
    <location>
        <begin position="161"/>
        <end position="180"/>
    </location>
</feature>
<feature type="compositionally biased region" description="Polar residues" evidence="1">
    <location>
        <begin position="223"/>
        <end position="237"/>
    </location>
</feature>
<feature type="region of interest" description="Disordered" evidence="1">
    <location>
        <begin position="197"/>
        <end position="342"/>
    </location>
</feature>
<organism evidence="2 3">
    <name type="scientific">Neolentinus lepideus HHB14362 ss-1</name>
    <dbReference type="NCBI Taxonomy" id="1314782"/>
    <lineage>
        <taxon>Eukaryota</taxon>
        <taxon>Fungi</taxon>
        <taxon>Dikarya</taxon>
        <taxon>Basidiomycota</taxon>
        <taxon>Agaricomycotina</taxon>
        <taxon>Agaricomycetes</taxon>
        <taxon>Gloeophyllales</taxon>
        <taxon>Gloeophyllaceae</taxon>
        <taxon>Neolentinus</taxon>
    </lineage>
</organism>
<keyword evidence="3" id="KW-1185">Reference proteome</keyword>
<dbReference type="Proteomes" id="UP000076761">
    <property type="component" value="Unassembled WGS sequence"/>
</dbReference>
<accession>A0A165U5Y4</accession>
<evidence type="ECO:0000256" key="1">
    <source>
        <dbReference type="SAM" id="MobiDB-lite"/>
    </source>
</evidence>
<gene>
    <name evidence="2" type="ORF">NEOLEDRAFT_1240236</name>
</gene>
<sequence>MDSYDPDTIIDHLFSSEHTARDAVARVHNWISAQALDHPEAAIRDSVIDPDFDLSHAYDPQLFSSPSCPNLSRVSSLSKRKQVQPEWEHSATTGCWVGRTVTHKPGRPDMSRDKPLPVPPPFDPDLADPFFPSSPAPTLSSFASASPSTIPSLSRTSSQKSLRQPRLSRSMSSSRFPSISSTLSCSPVEEALPSQELYTFPPAPSPVSKSELHKTQPLRLRTCRSNSNYPNDSTATLTGSPSTPSSSFFPSNPGSPHDSLSTITTPALTDNGSPSSSTSSRAPRTVPSALSLFHLPSRSNLRSSSSPNSPADEHKQHRYPSHHASSVSSSSHPSPSTITSPLSAVSESRWSFATSEPDLTLASAPVSPTSPAFPGLGSAKQRIRNKSFHFPSLSLPSALGGEKKKKLVVSGVEPYDARGMDAVRRWCESHGEVSRFQWKPDGLHVHFRKASVADTVCRLQAQVEIKGAGSVSLSWYQGKRRP</sequence>
<name>A0A165U5Y4_9AGAM</name>
<dbReference type="OrthoDB" id="3071736at2759"/>
<dbReference type="STRING" id="1314782.A0A165U5Y4"/>
<feature type="compositionally biased region" description="Polar residues" evidence="1">
    <location>
        <begin position="258"/>
        <end position="272"/>
    </location>
</feature>
<proteinExistence type="predicted"/>
<reference evidence="2 3" key="1">
    <citation type="journal article" date="2016" name="Mol. Biol. Evol.">
        <title>Comparative Genomics of Early-Diverging Mushroom-Forming Fungi Provides Insights into the Origins of Lignocellulose Decay Capabilities.</title>
        <authorList>
            <person name="Nagy L.G."/>
            <person name="Riley R."/>
            <person name="Tritt A."/>
            <person name="Adam C."/>
            <person name="Daum C."/>
            <person name="Floudas D."/>
            <person name="Sun H."/>
            <person name="Yadav J.S."/>
            <person name="Pangilinan J."/>
            <person name="Larsson K.H."/>
            <person name="Matsuura K."/>
            <person name="Barry K."/>
            <person name="Labutti K."/>
            <person name="Kuo R."/>
            <person name="Ohm R.A."/>
            <person name="Bhattacharya S.S."/>
            <person name="Shirouzu T."/>
            <person name="Yoshinaga Y."/>
            <person name="Martin F.M."/>
            <person name="Grigoriev I.V."/>
            <person name="Hibbett D.S."/>
        </authorList>
    </citation>
    <scope>NUCLEOTIDE SEQUENCE [LARGE SCALE GENOMIC DNA]</scope>
    <source>
        <strain evidence="2 3">HHB14362 ss-1</strain>
    </source>
</reference>
<feature type="region of interest" description="Disordered" evidence="1">
    <location>
        <begin position="98"/>
        <end position="180"/>
    </location>
</feature>
<dbReference type="InParanoid" id="A0A165U5Y4"/>
<feature type="compositionally biased region" description="Low complexity" evidence="1">
    <location>
        <begin position="322"/>
        <end position="342"/>
    </location>
</feature>
<feature type="compositionally biased region" description="Low complexity" evidence="1">
    <location>
        <begin position="295"/>
        <end position="309"/>
    </location>
</feature>
<feature type="compositionally biased region" description="Polar residues" evidence="1">
    <location>
        <begin position="136"/>
        <end position="160"/>
    </location>
</feature>